<feature type="signal peptide" evidence="2">
    <location>
        <begin position="1"/>
        <end position="37"/>
    </location>
</feature>
<evidence type="ECO:0000313" key="4">
    <source>
        <dbReference type="Proteomes" id="UP001138997"/>
    </source>
</evidence>
<keyword evidence="4" id="KW-1185">Reference proteome</keyword>
<name>A0A9X1NDM3_9ACTN</name>
<dbReference type="EMBL" id="JAJOMB010000004">
    <property type="protein sequence ID" value="MCD5311118.1"/>
    <property type="molecule type" value="Genomic_DNA"/>
</dbReference>
<reference evidence="3" key="1">
    <citation type="submission" date="2021-11" db="EMBL/GenBank/DDBJ databases">
        <title>Streptomyces corallinus and Kineosporia corallina sp. nov., two new coral-derived marine actinobacteria.</title>
        <authorList>
            <person name="Buangrab K."/>
            <person name="Sutthacheep M."/>
            <person name="Yeemin T."/>
            <person name="Harunari E."/>
            <person name="Igarashi Y."/>
            <person name="Sripreechasak P."/>
            <person name="Kanchanasin P."/>
            <person name="Tanasupawat S."/>
            <person name="Phongsopitanun W."/>
        </authorList>
    </citation>
    <scope>NUCLEOTIDE SEQUENCE</scope>
    <source>
        <strain evidence="3">JCM 31032</strain>
    </source>
</reference>
<keyword evidence="2" id="KW-0732">Signal</keyword>
<evidence type="ECO:0000256" key="1">
    <source>
        <dbReference type="SAM" id="MobiDB-lite"/>
    </source>
</evidence>
<organism evidence="3 4">
    <name type="scientific">Kineosporia babensis</name>
    <dbReference type="NCBI Taxonomy" id="499548"/>
    <lineage>
        <taxon>Bacteria</taxon>
        <taxon>Bacillati</taxon>
        <taxon>Actinomycetota</taxon>
        <taxon>Actinomycetes</taxon>
        <taxon>Kineosporiales</taxon>
        <taxon>Kineosporiaceae</taxon>
        <taxon>Kineosporia</taxon>
    </lineage>
</organism>
<dbReference type="AlphaFoldDB" id="A0A9X1NDM3"/>
<comment type="caution">
    <text evidence="3">The sequence shown here is derived from an EMBL/GenBank/DDBJ whole genome shotgun (WGS) entry which is preliminary data.</text>
</comment>
<dbReference type="Proteomes" id="UP001138997">
    <property type="component" value="Unassembled WGS sequence"/>
</dbReference>
<evidence type="ECO:0000256" key="2">
    <source>
        <dbReference type="SAM" id="SignalP"/>
    </source>
</evidence>
<evidence type="ECO:0000313" key="3">
    <source>
        <dbReference type="EMBL" id="MCD5311118.1"/>
    </source>
</evidence>
<feature type="chain" id="PRO_5040936501" description="Ig-like domain-containing protein" evidence="2">
    <location>
        <begin position="38"/>
        <end position="444"/>
    </location>
</feature>
<feature type="region of interest" description="Disordered" evidence="1">
    <location>
        <begin position="39"/>
        <end position="64"/>
    </location>
</feature>
<evidence type="ECO:0008006" key="5">
    <source>
        <dbReference type="Google" id="ProtNLM"/>
    </source>
</evidence>
<gene>
    <name evidence="3" type="ORF">LR394_09435</name>
</gene>
<protein>
    <recommendedName>
        <fullName evidence="5">Ig-like domain-containing protein</fullName>
    </recommendedName>
</protein>
<accession>A0A9X1NDM3</accession>
<sequence length="444" mass="46742">MGIKRMPRLLPRSLPTLLLSLLLLASLCLLGGGPAAAAGSSDPNDLDGMGRATLDLPPAGASDADDVQQVVPLGSSGQECQVPDESSAQARSGVAKVCTRTTPIPASELKSSKGSDVGAAAVTCTPGSWTYDRFSSCLSGARVTYTLYDDKGAPLGTAVLTLNGSMNLNATSTAWSDTLTVTLTSTSARVPSLNVALNASCSSKCTTTTASPWVGARTLTLNQSASGTVRYSTTLTTGLSDETTTKYSLFVTQTGTIPIDPSADFTNPRVIRCDNIVSNNPGCVYPSITPRMTLSVATYGGAAMTYFWAQEVLIDGWGKDQPLRRLADTSIQDSNRYNTCENGVYVKDLVNVGANDSCDEFPFAATYEATGRTAVSCAEILPLKEDDGTWGIYWYLSKVPTGNERCVIGHVDSGSNSLAGTALSNFTQGQRLLDLDKYYLDITA</sequence>
<dbReference type="RefSeq" id="WP_231440296.1">
    <property type="nucleotide sequence ID" value="NZ_JAJOMB010000004.1"/>
</dbReference>
<proteinExistence type="predicted"/>